<gene>
    <name evidence="4 5" type="primary">LOC130511584</name>
</gene>
<evidence type="ECO:0000259" key="2">
    <source>
        <dbReference type="PROSITE" id="PS50280"/>
    </source>
</evidence>
<dbReference type="GO" id="GO:0046976">
    <property type="term" value="F:histone H3K27 methyltransferase activity"/>
    <property type="evidence" value="ECO:0007669"/>
    <property type="project" value="TreeGrafter"/>
</dbReference>
<feature type="region of interest" description="Disordered" evidence="1">
    <location>
        <begin position="116"/>
        <end position="141"/>
    </location>
</feature>
<keyword evidence="3" id="KW-1185">Reference proteome</keyword>
<dbReference type="PROSITE" id="PS50280">
    <property type="entry name" value="SET"/>
    <property type="match status" value="1"/>
</dbReference>
<reference evidence="3" key="1">
    <citation type="journal article" date="2019" name="Database">
        <title>The radish genome database (RadishGD): an integrated information resource for radish genomics.</title>
        <authorList>
            <person name="Yu H.J."/>
            <person name="Baek S."/>
            <person name="Lee Y.J."/>
            <person name="Cho A."/>
            <person name="Mun J.H."/>
        </authorList>
    </citation>
    <scope>NUCLEOTIDE SEQUENCE [LARGE SCALE GENOMIC DNA]</scope>
    <source>
        <strain evidence="3">cv. WK10039</strain>
    </source>
</reference>
<evidence type="ECO:0000313" key="5">
    <source>
        <dbReference type="RefSeq" id="XP_056864728.1"/>
    </source>
</evidence>
<dbReference type="Pfam" id="PF00856">
    <property type="entry name" value="SET"/>
    <property type="match status" value="1"/>
</dbReference>
<feature type="compositionally biased region" description="Low complexity" evidence="1">
    <location>
        <begin position="125"/>
        <end position="141"/>
    </location>
</feature>
<sequence length="141" mass="15919">MDSIKSSLVNVNHNAIQLALSQKNEFLGEFTGELVSFDEAEERERADNKLGYSYLFNLNDKFVVDSHRQGNKFRFLNHSSNPNCYAKLMIVKGDQRIGFFAGKAIREGEELFFEYKPGESDRSPSKSSNSGSSENTSFITT</sequence>
<dbReference type="PANTHER" id="PTHR45747">
    <property type="entry name" value="HISTONE-LYSINE N-METHYLTRANSFERASE E(Z)"/>
    <property type="match status" value="1"/>
</dbReference>
<dbReference type="InterPro" id="IPR046341">
    <property type="entry name" value="SET_dom_sf"/>
</dbReference>
<dbReference type="SMART" id="SM00317">
    <property type="entry name" value="SET"/>
    <property type="match status" value="1"/>
</dbReference>
<dbReference type="InterPro" id="IPR045318">
    <property type="entry name" value="EZH1/2-like"/>
</dbReference>
<reference evidence="4 5" key="2">
    <citation type="submission" date="2025-04" db="UniProtKB">
        <authorList>
            <consortium name="RefSeq"/>
        </authorList>
    </citation>
    <scope>IDENTIFICATION</scope>
    <source>
        <tissue evidence="4 5">Leaf</tissue>
    </source>
</reference>
<dbReference type="GO" id="GO:0005634">
    <property type="term" value="C:nucleus"/>
    <property type="evidence" value="ECO:0007669"/>
    <property type="project" value="TreeGrafter"/>
</dbReference>
<proteinExistence type="predicted"/>
<organism evidence="3 5">
    <name type="scientific">Raphanus sativus</name>
    <name type="common">Radish</name>
    <name type="synonym">Raphanus raphanistrum var. sativus</name>
    <dbReference type="NCBI Taxonomy" id="3726"/>
    <lineage>
        <taxon>Eukaryota</taxon>
        <taxon>Viridiplantae</taxon>
        <taxon>Streptophyta</taxon>
        <taxon>Embryophyta</taxon>
        <taxon>Tracheophyta</taxon>
        <taxon>Spermatophyta</taxon>
        <taxon>Magnoliopsida</taxon>
        <taxon>eudicotyledons</taxon>
        <taxon>Gunneridae</taxon>
        <taxon>Pentapetalae</taxon>
        <taxon>rosids</taxon>
        <taxon>malvids</taxon>
        <taxon>Brassicales</taxon>
        <taxon>Brassicaceae</taxon>
        <taxon>Brassiceae</taxon>
        <taxon>Raphanus</taxon>
    </lineage>
</organism>
<dbReference type="Proteomes" id="UP000504610">
    <property type="component" value="Chromosome 4"/>
</dbReference>
<dbReference type="OrthoDB" id="6141102at2759"/>
<evidence type="ECO:0000313" key="4">
    <source>
        <dbReference type="RefSeq" id="XP_056864727.1"/>
    </source>
</evidence>
<protein>
    <submittedName>
        <fullName evidence="4 5">Histone-lysine N-methyltransferase MEDEA-like</fullName>
    </submittedName>
</protein>
<dbReference type="InterPro" id="IPR001214">
    <property type="entry name" value="SET_dom"/>
</dbReference>
<evidence type="ECO:0000313" key="3">
    <source>
        <dbReference type="Proteomes" id="UP000504610"/>
    </source>
</evidence>
<dbReference type="KEGG" id="rsz:130511584"/>
<evidence type="ECO:0000256" key="1">
    <source>
        <dbReference type="SAM" id="MobiDB-lite"/>
    </source>
</evidence>
<dbReference type="GO" id="GO:0031507">
    <property type="term" value="P:heterochromatin formation"/>
    <property type="evidence" value="ECO:0007669"/>
    <property type="project" value="TreeGrafter"/>
</dbReference>
<dbReference type="AlphaFoldDB" id="A0A9W3DM22"/>
<dbReference type="GO" id="GO:0003682">
    <property type="term" value="F:chromatin binding"/>
    <property type="evidence" value="ECO:0007669"/>
    <property type="project" value="TreeGrafter"/>
</dbReference>
<name>A0A9W3DM22_RAPSA</name>
<dbReference type="Gene3D" id="2.170.270.10">
    <property type="entry name" value="SET domain"/>
    <property type="match status" value="1"/>
</dbReference>
<dbReference type="GeneID" id="130511584"/>
<accession>A0A9W3DM22</accession>
<dbReference type="SUPFAM" id="SSF82199">
    <property type="entry name" value="SET domain"/>
    <property type="match status" value="1"/>
</dbReference>
<dbReference type="RefSeq" id="XP_056864728.1">
    <property type="nucleotide sequence ID" value="XM_057008748.1"/>
</dbReference>
<dbReference type="PANTHER" id="PTHR45747:SF17">
    <property type="entry name" value="[HISTONE H3]-LYSINE(27) N-TRIMETHYLTRANSFERASE"/>
    <property type="match status" value="1"/>
</dbReference>
<dbReference type="RefSeq" id="XP_056864727.1">
    <property type="nucleotide sequence ID" value="XM_057008747.1"/>
</dbReference>
<feature type="domain" description="SET" evidence="2">
    <location>
        <begin position="1"/>
        <end position="116"/>
    </location>
</feature>